<dbReference type="InParanoid" id="E2BT30"/>
<comment type="function">
    <text evidence="4">Subunit of the V1 complex of vacuolar(H+)-ATPase (V-ATPase), a multisubunit enzyme composed of a peripheral complex (V1) that hydrolyzes ATP and a membrane integral complex (V0) that translocates protons. V-ATPase is responsible for acidifying and maintaining the pH of intracellular compartments and in some cell types, is targeted to the plasma membrane, where it is responsible for acidifying the extracellular environment.</text>
</comment>
<dbReference type="EMBL" id="GL450325">
    <property type="protein sequence ID" value="EFN81160.1"/>
    <property type="molecule type" value="Genomic_DNA"/>
</dbReference>
<dbReference type="STRING" id="610380.E2BT30"/>
<dbReference type="PANTHER" id="PTHR11671">
    <property type="entry name" value="V-TYPE ATP SYNTHASE SUBUNIT D"/>
    <property type="match status" value="1"/>
</dbReference>
<keyword evidence="6" id="KW-1185">Reference proteome</keyword>
<comment type="similarity">
    <text evidence="1">Belongs to the V-ATPase D subunit family.</text>
</comment>
<dbReference type="OMA" id="KCRLICA"/>
<name>E2BT30_HARSA</name>
<accession>E2BT30</accession>
<sequence length="215" mass="24785">MDVKMKGRDLLEKKVDGLLIRFRVILSRLLEAKSRLGEVMRDAAFSLAEVNYVTGGINNLVLQTINTASTRIQSRQEIIGGVRLRIYEPLHVASDPFQLAGLARGGQQVAKLKKNYGKAIELLMELASLQHNFLVLDRVIKTTNRRVNALRHIIIPRLERTLTYVATELDEYEREEFYRLKKVREQKLKRCKAVIHYQTAQDTDSIFNDTDEDLF</sequence>
<dbReference type="InterPro" id="IPR002699">
    <property type="entry name" value="V_ATPase_D"/>
</dbReference>
<dbReference type="NCBIfam" id="TIGR00309">
    <property type="entry name" value="V_ATPase_subD"/>
    <property type="match status" value="1"/>
</dbReference>
<evidence type="ECO:0000256" key="4">
    <source>
        <dbReference type="ARBA" id="ARBA00045737"/>
    </source>
</evidence>
<evidence type="ECO:0000313" key="5">
    <source>
        <dbReference type="EMBL" id="EFN81160.1"/>
    </source>
</evidence>
<dbReference type="AlphaFoldDB" id="E2BT30"/>
<proteinExistence type="inferred from homology"/>
<evidence type="ECO:0000256" key="3">
    <source>
        <dbReference type="ARBA" id="ARBA00023065"/>
    </source>
</evidence>
<evidence type="ECO:0000256" key="1">
    <source>
        <dbReference type="ARBA" id="ARBA00005850"/>
    </source>
</evidence>
<dbReference type="OrthoDB" id="7676488at2759"/>
<dbReference type="Gene3D" id="1.10.287.3240">
    <property type="match status" value="1"/>
</dbReference>
<dbReference type="Pfam" id="PF01813">
    <property type="entry name" value="ATP-synt_D"/>
    <property type="match status" value="1"/>
</dbReference>
<keyword evidence="2" id="KW-0813">Transport</keyword>
<gene>
    <name evidence="5" type="ORF">EAI_00681</name>
</gene>
<reference evidence="5 6" key="1">
    <citation type="journal article" date="2010" name="Science">
        <title>Genomic comparison of the ants Camponotus floridanus and Harpegnathos saltator.</title>
        <authorList>
            <person name="Bonasio R."/>
            <person name="Zhang G."/>
            <person name="Ye C."/>
            <person name="Mutti N.S."/>
            <person name="Fang X."/>
            <person name="Qin N."/>
            <person name="Donahue G."/>
            <person name="Yang P."/>
            <person name="Li Q."/>
            <person name="Li C."/>
            <person name="Zhang P."/>
            <person name="Huang Z."/>
            <person name="Berger S.L."/>
            <person name="Reinberg D."/>
            <person name="Wang J."/>
            <person name="Liebig J."/>
        </authorList>
    </citation>
    <scope>NUCLEOTIDE SEQUENCE [LARGE SCALE GENOMIC DNA]</scope>
    <source>
        <strain evidence="5 6">R22 G/1</strain>
    </source>
</reference>
<dbReference type="GO" id="GO:0046961">
    <property type="term" value="F:proton-transporting ATPase activity, rotational mechanism"/>
    <property type="evidence" value="ECO:0007669"/>
    <property type="project" value="InterPro"/>
</dbReference>
<protein>
    <submittedName>
        <fullName evidence="5">Probable vacuolar proton pump subunit D 2</fullName>
    </submittedName>
</protein>
<keyword evidence="3" id="KW-0406">Ion transport</keyword>
<dbReference type="Proteomes" id="UP000008237">
    <property type="component" value="Unassembled WGS sequence"/>
</dbReference>
<evidence type="ECO:0000313" key="6">
    <source>
        <dbReference type="Proteomes" id="UP000008237"/>
    </source>
</evidence>
<organism evidence="6">
    <name type="scientific">Harpegnathos saltator</name>
    <name type="common">Jerdon's jumping ant</name>
    <dbReference type="NCBI Taxonomy" id="610380"/>
    <lineage>
        <taxon>Eukaryota</taxon>
        <taxon>Metazoa</taxon>
        <taxon>Ecdysozoa</taxon>
        <taxon>Arthropoda</taxon>
        <taxon>Hexapoda</taxon>
        <taxon>Insecta</taxon>
        <taxon>Pterygota</taxon>
        <taxon>Neoptera</taxon>
        <taxon>Endopterygota</taxon>
        <taxon>Hymenoptera</taxon>
        <taxon>Apocrita</taxon>
        <taxon>Aculeata</taxon>
        <taxon>Formicoidea</taxon>
        <taxon>Formicidae</taxon>
        <taxon>Ponerinae</taxon>
        <taxon>Ponerini</taxon>
        <taxon>Harpegnathos</taxon>
    </lineage>
</organism>
<evidence type="ECO:0000256" key="2">
    <source>
        <dbReference type="ARBA" id="ARBA00022448"/>
    </source>
</evidence>